<dbReference type="InterPro" id="IPR036388">
    <property type="entry name" value="WH-like_DNA-bd_sf"/>
</dbReference>
<dbReference type="InterPro" id="IPR011663">
    <property type="entry name" value="UTRA"/>
</dbReference>
<keyword evidence="3" id="KW-0804">Transcription</keyword>
<dbReference type="InterPro" id="IPR050679">
    <property type="entry name" value="Bact_HTH_transcr_reg"/>
</dbReference>
<dbReference type="GO" id="GO:0003677">
    <property type="term" value="F:DNA binding"/>
    <property type="evidence" value="ECO:0007669"/>
    <property type="project" value="UniProtKB-KW"/>
</dbReference>
<dbReference type="SUPFAM" id="SSF64288">
    <property type="entry name" value="Chorismate lyase-like"/>
    <property type="match status" value="1"/>
</dbReference>
<accession>A0AAU7V937</accession>
<dbReference type="InterPro" id="IPR000524">
    <property type="entry name" value="Tscrpt_reg_HTH_GntR"/>
</dbReference>
<dbReference type="PANTHER" id="PTHR44846">
    <property type="entry name" value="MANNOSYL-D-GLYCERATE TRANSPORT/METABOLISM SYSTEM REPRESSOR MNGR-RELATED"/>
    <property type="match status" value="1"/>
</dbReference>
<dbReference type="SUPFAM" id="SSF46785">
    <property type="entry name" value="Winged helix' DNA-binding domain"/>
    <property type="match status" value="1"/>
</dbReference>
<feature type="domain" description="HTH gntR-type" evidence="4">
    <location>
        <begin position="5"/>
        <end position="73"/>
    </location>
</feature>
<protein>
    <submittedName>
        <fullName evidence="5">GntR family transcriptional regulator</fullName>
    </submittedName>
</protein>
<dbReference type="GO" id="GO:0045892">
    <property type="term" value="P:negative regulation of DNA-templated transcription"/>
    <property type="evidence" value="ECO:0007669"/>
    <property type="project" value="TreeGrafter"/>
</dbReference>
<name>A0AAU7V937_9ACTO</name>
<evidence type="ECO:0000256" key="2">
    <source>
        <dbReference type="ARBA" id="ARBA00023125"/>
    </source>
</evidence>
<dbReference type="KEGG" id="sapp:SAC06_02925"/>
<evidence type="ECO:0000259" key="4">
    <source>
        <dbReference type="PROSITE" id="PS50949"/>
    </source>
</evidence>
<keyword evidence="2" id="KW-0238">DNA-binding</keyword>
<keyword evidence="1" id="KW-0805">Transcription regulation</keyword>
<dbReference type="SMART" id="SM00866">
    <property type="entry name" value="UTRA"/>
    <property type="match status" value="1"/>
</dbReference>
<evidence type="ECO:0000256" key="3">
    <source>
        <dbReference type="ARBA" id="ARBA00023163"/>
    </source>
</evidence>
<dbReference type="RefSeq" id="WP_350258728.1">
    <property type="nucleotide sequence ID" value="NZ_CP138335.1"/>
</dbReference>
<dbReference type="Pfam" id="PF07702">
    <property type="entry name" value="UTRA"/>
    <property type="match status" value="1"/>
</dbReference>
<evidence type="ECO:0000313" key="5">
    <source>
        <dbReference type="EMBL" id="XBW08528.1"/>
    </source>
</evidence>
<reference evidence="5" key="1">
    <citation type="submission" date="2023-11" db="EMBL/GenBank/DDBJ databases">
        <title>Scrofimicrobium hongkongense sp. nov., isolated from a patient with peritonitis.</title>
        <authorList>
            <person name="Lao H.Y."/>
            <person name="Wong A.Y.P."/>
            <person name="Ng T.L."/>
            <person name="Wong R.Y.L."/>
            <person name="Yau M.C.Y."/>
            <person name="Lam J.Y.W."/>
            <person name="Siu G.K.H."/>
        </authorList>
    </citation>
    <scope>NUCLEOTIDE SEQUENCE</scope>
    <source>
        <strain evidence="5">R131</strain>
    </source>
</reference>
<evidence type="ECO:0000256" key="1">
    <source>
        <dbReference type="ARBA" id="ARBA00023015"/>
    </source>
</evidence>
<dbReference type="Gene3D" id="3.40.1410.10">
    <property type="entry name" value="Chorismate lyase-like"/>
    <property type="match status" value="1"/>
</dbReference>
<dbReference type="SMART" id="SM00345">
    <property type="entry name" value="HTH_GNTR"/>
    <property type="match status" value="1"/>
</dbReference>
<dbReference type="EMBL" id="CP138335">
    <property type="protein sequence ID" value="XBW08528.1"/>
    <property type="molecule type" value="Genomic_DNA"/>
</dbReference>
<gene>
    <name evidence="5" type="ORF">SAC06_02925</name>
</gene>
<dbReference type="CDD" id="cd07377">
    <property type="entry name" value="WHTH_GntR"/>
    <property type="match status" value="1"/>
</dbReference>
<dbReference type="InterPro" id="IPR028978">
    <property type="entry name" value="Chorismate_lyase_/UTRA_dom_sf"/>
</dbReference>
<dbReference type="GO" id="GO:0003700">
    <property type="term" value="F:DNA-binding transcription factor activity"/>
    <property type="evidence" value="ECO:0007669"/>
    <property type="project" value="InterPro"/>
</dbReference>
<dbReference type="Gene3D" id="1.10.10.10">
    <property type="entry name" value="Winged helix-like DNA-binding domain superfamily/Winged helix DNA-binding domain"/>
    <property type="match status" value="1"/>
</dbReference>
<sequence length="239" mass="26403">MSNEVPRYSQIVNVLTAEIKGGKYPLGAKIPSETVLMRRFSCSRNTVRAAIARLNEVGLINTRRGSGSYVTKQAGIIHSLSSLRSISQVIRDLGFEPGMKLVNLQEDPNPRPDIQAFLGTGHIWWLRRVTTASGTPFSINDSWFQGEVAEKMDIQALVRGGSLYAHIGRVVGREVTEATDYIGAELANDIEANLLQIGAGQPLLAIQRYAYDSAHRPVEVARSAARADMYRYYVKLTKP</sequence>
<dbReference type="AlphaFoldDB" id="A0AAU7V937"/>
<dbReference type="PANTHER" id="PTHR44846:SF1">
    <property type="entry name" value="MANNOSYL-D-GLYCERATE TRANSPORT_METABOLISM SYSTEM REPRESSOR MNGR-RELATED"/>
    <property type="match status" value="1"/>
</dbReference>
<dbReference type="PROSITE" id="PS50949">
    <property type="entry name" value="HTH_GNTR"/>
    <property type="match status" value="1"/>
</dbReference>
<organism evidence="5">
    <name type="scientific">Scrofimicrobium appendicitidis</name>
    <dbReference type="NCBI Taxonomy" id="3079930"/>
    <lineage>
        <taxon>Bacteria</taxon>
        <taxon>Bacillati</taxon>
        <taxon>Actinomycetota</taxon>
        <taxon>Actinomycetes</taxon>
        <taxon>Actinomycetales</taxon>
        <taxon>Actinomycetaceae</taxon>
        <taxon>Scrofimicrobium</taxon>
    </lineage>
</organism>
<dbReference type="Pfam" id="PF00392">
    <property type="entry name" value="GntR"/>
    <property type="match status" value="1"/>
</dbReference>
<dbReference type="PRINTS" id="PR00035">
    <property type="entry name" value="HTHGNTR"/>
</dbReference>
<dbReference type="InterPro" id="IPR036390">
    <property type="entry name" value="WH_DNA-bd_sf"/>
</dbReference>
<proteinExistence type="predicted"/>